<dbReference type="InterPro" id="IPR018957">
    <property type="entry name" value="Znf_C3HC4_RING-type"/>
</dbReference>
<keyword evidence="9" id="KW-1185">Reference proteome</keyword>
<feature type="region of interest" description="Disordered" evidence="5">
    <location>
        <begin position="77"/>
        <end position="106"/>
    </location>
</feature>
<dbReference type="PROSITE" id="PS50157">
    <property type="entry name" value="ZINC_FINGER_C2H2_2"/>
    <property type="match status" value="1"/>
</dbReference>
<evidence type="ECO:0000313" key="9">
    <source>
        <dbReference type="Proteomes" id="UP000559256"/>
    </source>
</evidence>
<dbReference type="PROSITE" id="PS50089">
    <property type="entry name" value="ZF_RING_2"/>
    <property type="match status" value="1"/>
</dbReference>
<protein>
    <recommendedName>
        <fullName evidence="10">RING-type domain-containing protein</fullName>
    </recommendedName>
</protein>
<dbReference type="InterPro" id="IPR017907">
    <property type="entry name" value="Znf_RING_CS"/>
</dbReference>
<dbReference type="Proteomes" id="UP000559256">
    <property type="component" value="Unassembled WGS sequence"/>
</dbReference>
<dbReference type="Gene3D" id="3.30.40.10">
    <property type="entry name" value="Zinc/RING finger domain, C3HC4 (zinc finger)"/>
    <property type="match status" value="1"/>
</dbReference>
<name>A0A8H5CPX5_9AGAR</name>
<evidence type="ECO:0000313" key="8">
    <source>
        <dbReference type="EMBL" id="KAF5345876.1"/>
    </source>
</evidence>
<evidence type="ECO:0000256" key="4">
    <source>
        <dbReference type="PROSITE-ProRule" id="PRU00042"/>
    </source>
</evidence>
<keyword evidence="2 4" id="KW-0863">Zinc-finger</keyword>
<dbReference type="SUPFAM" id="SSF57850">
    <property type="entry name" value="RING/U-box"/>
    <property type="match status" value="1"/>
</dbReference>
<dbReference type="GO" id="GO:0008270">
    <property type="term" value="F:zinc ion binding"/>
    <property type="evidence" value="ECO:0007669"/>
    <property type="project" value="UniProtKB-KW"/>
</dbReference>
<dbReference type="AlphaFoldDB" id="A0A8H5CPX5"/>
<dbReference type="PROSITE" id="PS00028">
    <property type="entry name" value="ZINC_FINGER_C2H2_1"/>
    <property type="match status" value="1"/>
</dbReference>
<dbReference type="InterPro" id="IPR013087">
    <property type="entry name" value="Znf_C2H2_type"/>
</dbReference>
<evidence type="ECO:0000256" key="1">
    <source>
        <dbReference type="ARBA" id="ARBA00022723"/>
    </source>
</evidence>
<dbReference type="OrthoDB" id="6270329at2759"/>
<evidence type="ECO:0000256" key="3">
    <source>
        <dbReference type="ARBA" id="ARBA00022833"/>
    </source>
</evidence>
<evidence type="ECO:0000256" key="5">
    <source>
        <dbReference type="SAM" id="MobiDB-lite"/>
    </source>
</evidence>
<keyword evidence="1" id="KW-0479">Metal-binding</keyword>
<dbReference type="InterPro" id="IPR001841">
    <property type="entry name" value="Znf_RING"/>
</dbReference>
<feature type="compositionally biased region" description="Basic and acidic residues" evidence="5">
    <location>
        <begin position="77"/>
        <end position="86"/>
    </location>
</feature>
<accession>A0A8H5CPX5</accession>
<feature type="compositionally biased region" description="Acidic residues" evidence="5">
    <location>
        <begin position="92"/>
        <end position="102"/>
    </location>
</feature>
<evidence type="ECO:0000259" key="7">
    <source>
        <dbReference type="PROSITE" id="PS50157"/>
    </source>
</evidence>
<sequence>MSSEKSYCALCDLYFEDDVDRISHINESETHPKCGLCGERFLNKHMLRNHKVTRPHHFYCIDCDVDFNKASELQEHWEEDPAHRDPSQPIVVEDEDGDEDDYVPNSCPYDKPEWKEERLKKLEEAFGVCWEYADFYDHEYVSYLEDPPYQFGDDSDTDDWEEEEEDDAACKFTCPMCSEEDPQTICTTSCGHLFCASCVVGALKYTHKCPECDEPGEVCELRRVYISDDQ</sequence>
<evidence type="ECO:0008006" key="10">
    <source>
        <dbReference type="Google" id="ProtNLM"/>
    </source>
</evidence>
<dbReference type="SMART" id="SM00184">
    <property type="entry name" value="RING"/>
    <property type="match status" value="1"/>
</dbReference>
<dbReference type="PROSITE" id="PS00518">
    <property type="entry name" value="ZF_RING_1"/>
    <property type="match status" value="1"/>
</dbReference>
<keyword evidence="3" id="KW-0862">Zinc</keyword>
<comment type="caution">
    <text evidence="8">The sequence shown here is derived from an EMBL/GenBank/DDBJ whole genome shotgun (WGS) entry which is preliminary data.</text>
</comment>
<dbReference type="EMBL" id="JAACJM010000107">
    <property type="protein sequence ID" value="KAF5345876.1"/>
    <property type="molecule type" value="Genomic_DNA"/>
</dbReference>
<dbReference type="Gene3D" id="3.30.160.60">
    <property type="entry name" value="Classic Zinc Finger"/>
    <property type="match status" value="1"/>
</dbReference>
<reference evidence="8 9" key="1">
    <citation type="journal article" date="2020" name="ISME J.">
        <title>Uncovering the hidden diversity of litter-decomposition mechanisms in mushroom-forming fungi.</title>
        <authorList>
            <person name="Floudas D."/>
            <person name="Bentzer J."/>
            <person name="Ahren D."/>
            <person name="Johansson T."/>
            <person name="Persson P."/>
            <person name="Tunlid A."/>
        </authorList>
    </citation>
    <scope>NUCLEOTIDE SEQUENCE [LARGE SCALE GENOMIC DNA]</scope>
    <source>
        <strain evidence="8 9">CBS 291.85</strain>
    </source>
</reference>
<dbReference type="InterPro" id="IPR013083">
    <property type="entry name" value="Znf_RING/FYVE/PHD"/>
</dbReference>
<evidence type="ECO:0000259" key="6">
    <source>
        <dbReference type="PROSITE" id="PS50089"/>
    </source>
</evidence>
<dbReference type="Pfam" id="PF00097">
    <property type="entry name" value="zf-C3HC4"/>
    <property type="match status" value="1"/>
</dbReference>
<evidence type="ECO:0000256" key="2">
    <source>
        <dbReference type="ARBA" id="ARBA00022771"/>
    </source>
</evidence>
<gene>
    <name evidence="8" type="ORF">D9758_011457</name>
</gene>
<feature type="domain" description="RING-type" evidence="6">
    <location>
        <begin position="174"/>
        <end position="213"/>
    </location>
</feature>
<feature type="domain" description="C2H2-type" evidence="7">
    <location>
        <begin position="58"/>
        <end position="88"/>
    </location>
</feature>
<proteinExistence type="predicted"/>
<organism evidence="8 9">
    <name type="scientific">Tetrapyrgos nigripes</name>
    <dbReference type="NCBI Taxonomy" id="182062"/>
    <lineage>
        <taxon>Eukaryota</taxon>
        <taxon>Fungi</taxon>
        <taxon>Dikarya</taxon>
        <taxon>Basidiomycota</taxon>
        <taxon>Agaricomycotina</taxon>
        <taxon>Agaricomycetes</taxon>
        <taxon>Agaricomycetidae</taxon>
        <taxon>Agaricales</taxon>
        <taxon>Marasmiineae</taxon>
        <taxon>Marasmiaceae</taxon>
        <taxon>Tetrapyrgos</taxon>
    </lineage>
</organism>